<comment type="similarity">
    <text evidence="3">Belongs to the krueppel C2H2-type zinc-finger protein family.</text>
</comment>
<dbReference type="SUPFAM" id="SSF57667">
    <property type="entry name" value="beta-beta-alpha zinc fingers"/>
    <property type="match status" value="3"/>
</dbReference>
<evidence type="ECO:0000259" key="16">
    <source>
        <dbReference type="PROSITE" id="PS51270"/>
    </source>
</evidence>
<evidence type="ECO:0000256" key="4">
    <source>
        <dbReference type="ARBA" id="ARBA00022723"/>
    </source>
</evidence>
<comment type="function">
    <text evidence="1">May be involved in transcriptional regulation.</text>
</comment>
<dbReference type="SMART" id="SM00355">
    <property type="entry name" value="ZnF_C2H2"/>
    <property type="match status" value="5"/>
</dbReference>
<dbReference type="Proteomes" id="UP000007635">
    <property type="component" value="Chromosome VI"/>
</dbReference>
<evidence type="ECO:0000256" key="1">
    <source>
        <dbReference type="ARBA" id="ARBA00003767"/>
    </source>
</evidence>
<evidence type="ECO:0000313" key="18">
    <source>
        <dbReference type="Proteomes" id="UP000007635"/>
    </source>
</evidence>
<evidence type="ECO:0000313" key="17">
    <source>
        <dbReference type="Ensembl" id="ENSGACP00000058148.1"/>
    </source>
</evidence>
<dbReference type="PANTHER" id="PTHR23235:SF120">
    <property type="entry name" value="KRUPPEL-LIKE FACTOR 15"/>
    <property type="match status" value="1"/>
</dbReference>
<dbReference type="PROSITE" id="PS50157">
    <property type="entry name" value="ZINC_FINGER_C2H2_2"/>
    <property type="match status" value="5"/>
</dbReference>
<dbReference type="GO" id="GO:0000981">
    <property type="term" value="F:DNA-binding transcription factor activity, RNA polymerase II-specific"/>
    <property type="evidence" value="ECO:0007669"/>
    <property type="project" value="TreeGrafter"/>
</dbReference>
<evidence type="ECO:0000256" key="14">
    <source>
        <dbReference type="SAM" id="MobiDB-lite"/>
    </source>
</evidence>
<dbReference type="Pfam" id="PF00096">
    <property type="entry name" value="zf-C2H2"/>
    <property type="match status" value="5"/>
</dbReference>
<feature type="domain" description="CTCHY-type" evidence="16">
    <location>
        <begin position="250"/>
        <end position="334"/>
    </location>
</feature>
<evidence type="ECO:0000256" key="12">
    <source>
        <dbReference type="PROSITE-ProRule" id="PRU00042"/>
    </source>
</evidence>
<feature type="domain" description="C2H2-type" evidence="15">
    <location>
        <begin position="250"/>
        <end position="277"/>
    </location>
</feature>
<feature type="domain" description="C2H2-type" evidence="15">
    <location>
        <begin position="306"/>
        <end position="333"/>
    </location>
</feature>
<dbReference type="FunFam" id="3.30.160.60:FF:000966">
    <property type="entry name" value="ZFP90 zinc finger protein"/>
    <property type="match status" value="2"/>
</dbReference>
<dbReference type="GO" id="GO:0000978">
    <property type="term" value="F:RNA polymerase II cis-regulatory region sequence-specific DNA binding"/>
    <property type="evidence" value="ECO:0007669"/>
    <property type="project" value="TreeGrafter"/>
</dbReference>
<reference evidence="17" key="3">
    <citation type="submission" date="2025-09" db="UniProtKB">
        <authorList>
            <consortium name="Ensembl"/>
        </authorList>
    </citation>
    <scope>IDENTIFICATION</scope>
</reference>
<dbReference type="InterPro" id="IPR017921">
    <property type="entry name" value="Znf_CTCHY"/>
</dbReference>
<keyword evidence="18" id="KW-1185">Reference proteome</keyword>
<evidence type="ECO:0000256" key="6">
    <source>
        <dbReference type="ARBA" id="ARBA00022771"/>
    </source>
</evidence>
<dbReference type="InterPro" id="IPR013087">
    <property type="entry name" value="Znf_C2H2_type"/>
</dbReference>
<keyword evidence="6 12" id="KW-0863">Zinc-finger</keyword>
<dbReference type="Ensembl" id="ENSGACT00000034198.1">
    <property type="protein sequence ID" value="ENSGACP00000058148.1"/>
    <property type="gene ID" value="ENSGACG00000026304.1"/>
</dbReference>
<keyword evidence="8" id="KW-0805">Transcription regulation</keyword>
<evidence type="ECO:0000256" key="13">
    <source>
        <dbReference type="SAM" id="Coils"/>
    </source>
</evidence>
<feature type="domain" description="C2H2-type" evidence="15">
    <location>
        <begin position="222"/>
        <end position="249"/>
    </location>
</feature>
<dbReference type="GO" id="GO:0008270">
    <property type="term" value="F:zinc ion binding"/>
    <property type="evidence" value="ECO:0007669"/>
    <property type="project" value="UniProtKB-KW"/>
</dbReference>
<dbReference type="Gene3D" id="3.30.160.60">
    <property type="entry name" value="Classic Zinc Finger"/>
    <property type="match status" value="5"/>
</dbReference>
<comment type="subcellular location">
    <subcellularLocation>
        <location evidence="2">Nucleus</location>
    </subcellularLocation>
</comment>
<keyword evidence="9" id="KW-0238">DNA-binding</keyword>
<feature type="coiled-coil region" evidence="13">
    <location>
        <begin position="23"/>
        <end position="53"/>
    </location>
</feature>
<protein>
    <submittedName>
        <fullName evidence="17">Uncharacterized protein</fullName>
    </submittedName>
</protein>
<dbReference type="InterPro" id="IPR036236">
    <property type="entry name" value="Znf_C2H2_sf"/>
</dbReference>
<dbReference type="GO" id="GO:0005634">
    <property type="term" value="C:nucleus"/>
    <property type="evidence" value="ECO:0007669"/>
    <property type="project" value="UniProtKB-SubCell"/>
</dbReference>
<evidence type="ECO:0000259" key="15">
    <source>
        <dbReference type="PROSITE" id="PS50157"/>
    </source>
</evidence>
<dbReference type="PROSITE" id="PS00028">
    <property type="entry name" value="ZINC_FINGER_C2H2_1"/>
    <property type="match status" value="5"/>
</dbReference>
<evidence type="ECO:0000256" key="2">
    <source>
        <dbReference type="ARBA" id="ARBA00004123"/>
    </source>
</evidence>
<keyword evidence="4" id="KW-0479">Metal-binding</keyword>
<dbReference type="AlphaFoldDB" id="A0AAQ4R5P0"/>
<evidence type="ECO:0000256" key="11">
    <source>
        <dbReference type="ARBA" id="ARBA00023242"/>
    </source>
</evidence>
<evidence type="ECO:0000256" key="7">
    <source>
        <dbReference type="ARBA" id="ARBA00022833"/>
    </source>
</evidence>
<feature type="region of interest" description="Disordered" evidence="14">
    <location>
        <begin position="170"/>
        <end position="189"/>
    </location>
</feature>
<feature type="domain" description="C2H2-type" evidence="15">
    <location>
        <begin position="278"/>
        <end position="305"/>
    </location>
</feature>
<evidence type="ECO:0000256" key="10">
    <source>
        <dbReference type="ARBA" id="ARBA00023163"/>
    </source>
</evidence>
<dbReference type="GeneTree" id="ENSGT01150000286958"/>
<evidence type="ECO:0000256" key="3">
    <source>
        <dbReference type="ARBA" id="ARBA00006991"/>
    </source>
</evidence>
<sequence>MSNVELLRTLVKQQLPDNEDGIFELFERTMAGYEEEASRLKEENERLKKLVNAVSNPEFWLHAADVQQRSVFKQEKREWSSNLDQEDQESPHIKEEQGYIEPTHVKEEQGYIEPTHVKEEQGYIEPTHIKEEQEYLEPTHIKEEPWSGQEGEQLQGLEEAGIKVSFIPVESQDDEEEAQSSQLDQTETEADGSYSCSECGKCFTQIGHLKIHIRCHTGEKPFSCPHCGKCFTQVGNLNSHIRCHTGEKPFSCSYCGKCFTTSGNLNSHIRCHTGEKPFRCSDCGKCFTQVGNLKIHTRCHTGEKPFRCSDCGKCFTTSGRLKTHMTLHNGYKLSAENRVTQK</sequence>
<accession>A0AAQ4R5P0</accession>
<evidence type="ECO:0000256" key="9">
    <source>
        <dbReference type="ARBA" id="ARBA00023125"/>
    </source>
</evidence>
<keyword evidence="7" id="KW-0862">Zinc</keyword>
<reference evidence="17" key="2">
    <citation type="submission" date="2025-08" db="UniProtKB">
        <authorList>
            <consortium name="Ensembl"/>
        </authorList>
    </citation>
    <scope>IDENTIFICATION</scope>
</reference>
<keyword evidence="10" id="KW-0804">Transcription</keyword>
<evidence type="ECO:0000256" key="8">
    <source>
        <dbReference type="ARBA" id="ARBA00023015"/>
    </source>
</evidence>
<keyword evidence="13" id="KW-0175">Coiled coil</keyword>
<organism evidence="17 18">
    <name type="scientific">Gasterosteus aculeatus aculeatus</name>
    <name type="common">three-spined stickleback</name>
    <dbReference type="NCBI Taxonomy" id="481459"/>
    <lineage>
        <taxon>Eukaryota</taxon>
        <taxon>Metazoa</taxon>
        <taxon>Chordata</taxon>
        <taxon>Craniata</taxon>
        <taxon>Vertebrata</taxon>
        <taxon>Euteleostomi</taxon>
        <taxon>Actinopterygii</taxon>
        <taxon>Neopterygii</taxon>
        <taxon>Teleostei</taxon>
        <taxon>Neoteleostei</taxon>
        <taxon>Acanthomorphata</taxon>
        <taxon>Eupercaria</taxon>
        <taxon>Perciformes</taxon>
        <taxon>Cottioidei</taxon>
        <taxon>Gasterosteales</taxon>
        <taxon>Gasterosteidae</taxon>
        <taxon>Gasterosteus</taxon>
    </lineage>
</organism>
<dbReference type="PROSITE" id="PS51270">
    <property type="entry name" value="ZF_CTCHY"/>
    <property type="match status" value="1"/>
</dbReference>
<keyword evidence="5" id="KW-0677">Repeat</keyword>
<keyword evidence="11" id="KW-0539">Nucleus</keyword>
<dbReference type="FunFam" id="3.30.160.60:FF:000358">
    <property type="entry name" value="zinc finger protein 24"/>
    <property type="match status" value="1"/>
</dbReference>
<evidence type="ECO:0000256" key="5">
    <source>
        <dbReference type="ARBA" id="ARBA00022737"/>
    </source>
</evidence>
<dbReference type="FunFam" id="3.30.160.60:FF:001498">
    <property type="entry name" value="Zinc finger protein 404"/>
    <property type="match status" value="1"/>
</dbReference>
<reference evidence="17 18" key="1">
    <citation type="journal article" date="2021" name="G3 (Bethesda)">
        <title>Improved contiguity of the threespine stickleback genome using long-read sequencing.</title>
        <authorList>
            <person name="Nath S."/>
            <person name="Shaw D.E."/>
            <person name="White M.A."/>
        </authorList>
    </citation>
    <scope>NUCLEOTIDE SEQUENCE [LARGE SCALE GENOMIC DNA]</scope>
    <source>
        <strain evidence="17 18">Lake Benthic</strain>
    </source>
</reference>
<dbReference type="FunFam" id="3.30.160.60:FF:000733">
    <property type="entry name" value="Zinc finger protein 236 variant"/>
    <property type="match status" value="1"/>
</dbReference>
<feature type="domain" description="C2H2-type" evidence="15">
    <location>
        <begin position="194"/>
        <end position="221"/>
    </location>
</feature>
<dbReference type="PANTHER" id="PTHR23235">
    <property type="entry name" value="KRUEPPEL-LIKE TRANSCRIPTION FACTOR"/>
    <property type="match status" value="1"/>
</dbReference>
<proteinExistence type="inferred from homology"/>
<name>A0AAQ4R5P0_GASAC</name>